<dbReference type="Proteomes" id="UP000634136">
    <property type="component" value="Unassembled WGS sequence"/>
</dbReference>
<feature type="compositionally biased region" description="Basic and acidic residues" evidence="1">
    <location>
        <begin position="1"/>
        <end position="24"/>
    </location>
</feature>
<evidence type="ECO:0000313" key="3">
    <source>
        <dbReference type="Proteomes" id="UP000634136"/>
    </source>
</evidence>
<comment type="caution">
    <text evidence="2">The sequence shown here is derived from an EMBL/GenBank/DDBJ whole genome shotgun (WGS) entry which is preliminary data.</text>
</comment>
<accession>A0A834SUG3</accession>
<dbReference type="AlphaFoldDB" id="A0A834SUG3"/>
<evidence type="ECO:0000256" key="1">
    <source>
        <dbReference type="SAM" id="MobiDB-lite"/>
    </source>
</evidence>
<reference evidence="2" key="1">
    <citation type="submission" date="2020-09" db="EMBL/GenBank/DDBJ databases">
        <title>Genome-Enabled Discovery of Anthraquinone Biosynthesis in Senna tora.</title>
        <authorList>
            <person name="Kang S.-H."/>
            <person name="Pandey R.P."/>
            <person name="Lee C.-M."/>
            <person name="Sim J.-S."/>
            <person name="Jeong J.-T."/>
            <person name="Choi B.-S."/>
            <person name="Jung M."/>
            <person name="Ginzburg D."/>
            <person name="Zhao K."/>
            <person name="Won S.Y."/>
            <person name="Oh T.-J."/>
            <person name="Yu Y."/>
            <person name="Kim N.-H."/>
            <person name="Lee O.R."/>
            <person name="Lee T.-H."/>
            <person name="Bashyal P."/>
            <person name="Kim T.-S."/>
            <person name="Lee W.-H."/>
            <person name="Kawkins C."/>
            <person name="Kim C.-K."/>
            <person name="Kim J.S."/>
            <person name="Ahn B.O."/>
            <person name="Rhee S.Y."/>
            <person name="Sohng J.K."/>
        </authorList>
    </citation>
    <scope>NUCLEOTIDE SEQUENCE</scope>
    <source>
        <tissue evidence="2">Leaf</tissue>
    </source>
</reference>
<dbReference type="EMBL" id="JAAIUW010000011">
    <property type="protein sequence ID" value="KAF7809743.1"/>
    <property type="molecule type" value="Genomic_DNA"/>
</dbReference>
<sequence>MDWKKHQQKVKDSERSFEIARIRPSELLNPPSPPPQKPRMLWSLKPLLAN</sequence>
<keyword evidence="3" id="KW-1185">Reference proteome</keyword>
<feature type="region of interest" description="Disordered" evidence="1">
    <location>
        <begin position="1"/>
        <end position="50"/>
    </location>
</feature>
<proteinExistence type="predicted"/>
<protein>
    <submittedName>
        <fullName evidence="2">Uncharacterized protein</fullName>
    </submittedName>
</protein>
<name>A0A834SUG3_9FABA</name>
<evidence type="ECO:0000313" key="2">
    <source>
        <dbReference type="EMBL" id="KAF7809743.1"/>
    </source>
</evidence>
<gene>
    <name evidence="2" type="ORF">G2W53_036486</name>
</gene>
<organism evidence="2 3">
    <name type="scientific">Senna tora</name>
    <dbReference type="NCBI Taxonomy" id="362788"/>
    <lineage>
        <taxon>Eukaryota</taxon>
        <taxon>Viridiplantae</taxon>
        <taxon>Streptophyta</taxon>
        <taxon>Embryophyta</taxon>
        <taxon>Tracheophyta</taxon>
        <taxon>Spermatophyta</taxon>
        <taxon>Magnoliopsida</taxon>
        <taxon>eudicotyledons</taxon>
        <taxon>Gunneridae</taxon>
        <taxon>Pentapetalae</taxon>
        <taxon>rosids</taxon>
        <taxon>fabids</taxon>
        <taxon>Fabales</taxon>
        <taxon>Fabaceae</taxon>
        <taxon>Caesalpinioideae</taxon>
        <taxon>Cassia clade</taxon>
        <taxon>Senna</taxon>
    </lineage>
</organism>